<reference evidence="2 3" key="1">
    <citation type="submission" date="2019-03" db="EMBL/GenBank/DDBJ databases">
        <title>Genomic Encyclopedia of Type Strains, Phase IV (KMG-IV): sequencing the most valuable type-strain genomes for metagenomic binning, comparative biology and taxonomic classification.</title>
        <authorList>
            <person name="Goeker M."/>
        </authorList>
    </citation>
    <scope>NUCLEOTIDE SEQUENCE [LARGE SCALE GENOMIC DNA]</scope>
    <source>
        <strain evidence="2 3">DSM 102969</strain>
    </source>
</reference>
<feature type="chain" id="PRO_5020443936" description="Secreted protein" evidence="1">
    <location>
        <begin position="29"/>
        <end position="408"/>
    </location>
</feature>
<comment type="caution">
    <text evidence="2">The sequence shown here is derived from an EMBL/GenBank/DDBJ whole genome shotgun (WGS) entry which is preliminary data.</text>
</comment>
<name>A0A4R6RLR0_9HYPH</name>
<gene>
    <name evidence="2" type="ORF">EDD54_0791</name>
</gene>
<dbReference type="OrthoDB" id="7793891at2"/>
<organism evidence="2 3">
    <name type="scientific">Oharaeibacter diazotrophicus</name>
    <dbReference type="NCBI Taxonomy" id="1920512"/>
    <lineage>
        <taxon>Bacteria</taxon>
        <taxon>Pseudomonadati</taxon>
        <taxon>Pseudomonadota</taxon>
        <taxon>Alphaproteobacteria</taxon>
        <taxon>Hyphomicrobiales</taxon>
        <taxon>Pleomorphomonadaceae</taxon>
        <taxon>Oharaeibacter</taxon>
    </lineage>
</organism>
<feature type="signal peptide" evidence="1">
    <location>
        <begin position="1"/>
        <end position="28"/>
    </location>
</feature>
<keyword evidence="1" id="KW-0732">Signal</keyword>
<keyword evidence="3" id="KW-1185">Reference proteome</keyword>
<dbReference type="AlphaFoldDB" id="A0A4R6RLR0"/>
<evidence type="ECO:0000313" key="2">
    <source>
        <dbReference type="EMBL" id="TDP86907.1"/>
    </source>
</evidence>
<dbReference type="Proteomes" id="UP000294547">
    <property type="component" value="Unassembled WGS sequence"/>
</dbReference>
<accession>A0A4R6RLR0</accession>
<sequence length="408" mass="43596">MTTTRRTFVAMLGAGAATLALPPAPAEAAQPFRVVKRFTIPRGLVGKTRKVSLAPRPAGGFAALFEFDRGETKRPSYSRFYDARMSPIGTNVPLASTTYSGDSAGTMVVRKDGSGLAFFYGWNGSELDLWWVQRLAANGRAVGKPIRLGTGLDGDLLFAVPLADGRFMAAWRGSSSADNVGKVLLADGRVVAVNEGALCDGSLHGLAELPNGGAVAAYYGPDLKASFQRLDRSAKRVGRPIAVPSLYSFGGMTVAPHPLGFVGVWKNANAAGDPIVEGGVFSSAGARLCTFAPQRLRPSGSEDRYLNFRAVALALSDNGTLVAYASVRRPDPNGAKRYYEIVVARFAADGRLVGRQTLLSIQAETELWAYLHRPRSLIRLSDGRFLLGYDGGYEFGIQEARAILFAPN</sequence>
<evidence type="ECO:0008006" key="4">
    <source>
        <dbReference type="Google" id="ProtNLM"/>
    </source>
</evidence>
<dbReference type="PROSITE" id="PS51318">
    <property type="entry name" value="TAT"/>
    <property type="match status" value="1"/>
</dbReference>
<dbReference type="EMBL" id="SNXY01000006">
    <property type="protein sequence ID" value="TDP86907.1"/>
    <property type="molecule type" value="Genomic_DNA"/>
</dbReference>
<dbReference type="RefSeq" id="WP_126536379.1">
    <property type="nucleotide sequence ID" value="NZ_BSPM01000008.1"/>
</dbReference>
<proteinExistence type="predicted"/>
<protein>
    <recommendedName>
        <fullName evidence="4">Secreted protein</fullName>
    </recommendedName>
</protein>
<evidence type="ECO:0000313" key="3">
    <source>
        <dbReference type="Proteomes" id="UP000294547"/>
    </source>
</evidence>
<dbReference type="InterPro" id="IPR006311">
    <property type="entry name" value="TAT_signal"/>
</dbReference>
<evidence type="ECO:0000256" key="1">
    <source>
        <dbReference type="SAM" id="SignalP"/>
    </source>
</evidence>